<feature type="region of interest" description="Disordered" evidence="1">
    <location>
        <begin position="36"/>
        <end position="77"/>
    </location>
</feature>
<evidence type="ECO:0000313" key="3">
    <source>
        <dbReference type="Proteomes" id="UP000014500"/>
    </source>
</evidence>
<sequence length="77" mass="9045">MSVPYSLISNKIKIIIPLFQLENTKHFYCKTLRQKSKKSKIDQLKKKQKNNKKQQVNHDKPNGSASIRFNKSRMKLG</sequence>
<protein>
    <submittedName>
        <fullName evidence="2">Uncharacterized protein</fullName>
    </submittedName>
</protein>
<evidence type="ECO:0000256" key="1">
    <source>
        <dbReference type="SAM" id="MobiDB-lite"/>
    </source>
</evidence>
<name>T1JAC8_STRMM</name>
<dbReference type="Proteomes" id="UP000014500">
    <property type="component" value="Unassembled WGS sequence"/>
</dbReference>
<evidence type="ECO:0000313" key="2">
    <source>
        <dbReference type="EnsemblMetazoa" id="SMAR010688-PA"/>
    </source>
</evidence>
<organism evidence="2 3">
    <name type="scientific">Strigamia maritima</name>
    <name type="common">European centipede</name>
    <name type="synonym">Geophilus maritimus</name>
    <dbReference type="NCBI Taxonomy" id="126957"/>
    <lineage>
        <taxon>Eukaryota</taxon>
        <taxon>Metazoa</taxon>
        <taxon>Ecdysozoa</taxon>
        <taxon>Arthropoda</taxon>
        <taxon>Myriapoda</taxon>
        <taxon>Chilopoda</taxon>
        <taxon>Pleurostigmophora</taxon>
        <taxon>Geophilomorpha</taxon>
        <taxon>Linotaeniidae</taxon>
        <taxon>Strigamia</taxon>
    </lineage>
</organism>
<proteinExistence type="predicted"/>
<reference evidence="3" key="1">
    <citation type="submission" date="2011-05" db="EMBL/GenBank/DDBJ databases">
        <authorList>
            <person name="Richards S.R."/>
            <person name="Qu J."/>
            <person name="Jiang H."/>
            <person name="Jhangiani S.N."/>
            <person name="Agravi P."/>
            <person name="Goodspeed R."/>
            <person name="Gross S."/>
            <person name="Mandapat C."/>
            <person name="Jackson L."/>
            <person name="Mathew T."/>
            <person name="Pu L."/>
            <person name="Thornton R."/>
            <person name="Saada N."/>
            <person name="Wilczek-Boney K.B."/>
            <person name="Lee S."/>
            <person name="Kovar C."/>
            <person name="Wu Y."/>
            <person name="Scherer S.E."/>
            <person name="Worley K.C."/>
            <person name="Muzny D.M."/>
            <person name="Gibbs R."/>
        </authorList>
    </citation>
    <scope>NUCLEOTIDE SEQUENCE</scope>
    <source>
        <strain evidence="3">Brora</strain>
    </source>
</reference>
<keyword evidence="3" id="KW-1185">Reference proteome</keyword>
<reference evidence="2" key="2">
    <citation type="submission" date="2015-02" db="UniProtKB">
        <authorList>
            <consortium name="EnsemblMetazoa"/>
        </authorList>
    </citation>
    <scope>IDENTIFICATION</scope>
</reference>
<dbReference type="AlphaFoldDB" id="T1JAC8"/>
<dbReference type="HOGENOM" id="CLU_2641281_0_0_1"/>
<dbReference type="EMBL" id="JH431989">
    <property type="status" value="NOT_ANNOTATED_CDS"/>
    <property type="molecule type" value="Genomic_DNA"/>
</dbReference>
<dbReference type="EnsemblMetazoa" id="SMAR010688-RA">
    <property type="protein sequence ID" value="SMAR010688-PA"/>
    <property type="gene ID" value="SMAR010688"/>
</dbReference>
<accession>T1JAC8</accession>